<keyword evidence="1" id="KW-0472">Membrane</keyword>
<evidence type="ECO:0000313" key="3">
    <source>
        <dbReference type="Proteomes" id="UP001481413"/>
    </source>
</evidence>
<name>A0ABP9ZWV5_9GAMM</name>
<gene>
    <name evidence="2" type="ORF">NBRC116585_07370</name>
</gene>
<dbReference type="RefSeq" id="WP_353293544.1">
    <property type="nucleotide sequence ID" value="NZ_BAABWH010000001.1"/>
</dbReference>
<keyword evidence="3" id="KW-1185">Reference proteome</keyword>
<dbReference type="EMBL" id="BAABWH010000001">
    <property type="protein sequence ID" value="GAA6144620.1"/>
    <property type="molecule type" value="Genomic_DNA"/>
</dbReference>
<comment type="caution">
    <text evidence="2">The sequence shown here is derived from an EMBL/GenBank/DDBJ whole genome shotgun (WGS) entry which is preliminary data.</text>
</comment>
<sequence length="270" mass="30057">MSLDKRLSRDLSPVAVKRSVLASTLQQPLTLYSAAAAVVGGAFAVLINPGAVALGALGIGATVSLGSWLWEYGVQGDKHANNFVSRYRRELEERRQQALDSLVQELQSIGSAEGLRQVNAFRNKYDTFVQVLDRKLTPGELTHNRYLSIAEQVFLGGLDNLENAAIALKSISAIDIDHVRNEIEKGQVTNKAQEKQRVEVLKDRATLWDQQMEHINQLLLDNEKALTQLDHVSARIATVEINKGRSQLDLEDAMKELRRLIQRADNYSDS</sequence>
<evidence type="ECO:0000313" key="2">
    <source>
        <dbReference type="EMBL" id="GAA6144620.1"/>
    </source>
</evidence>
<feature type="transmembrane region" description="Helical" evidence="1">
    <location>
        <begin position="29"/>
        <end position="47"/>
    </location>
</feature>
<keyword evidence="1" id="KW-1133">Transmembrane helix</keyword>
<organism evidence="2 3">
    <name type="scientific">Thalassolituus maritimus</name>
    <dbReference type="NCBI Taxonomy" id="484498"/>
    <lineage>
        <taxon>Bacteria</taxon>
        <taxon>Pseudomonadati</taxon>
        <taxon>Pseudomonadota</taxon>
        <taxon>Gammaproteobacteria</taxon>
        <taxon>Oceanospirillales</taxon>
        <taxon>Oceanospirillaceae</taxon>
        <taxon>Thalassolituus</taxon>
    </lineage>
</organism>
<dbReference type="Proteomes" id="UP001481413">
    <property type="component" value="Unassembled WGS sequence"/>
</dbReference>
<proteinExistence type="predicted"/>
<reference evidence="2 3" key="1">
    <citation type="submission" date="2024-04" db="EMBL/GenBank/DDBJ databases">
        <title>Draft genome sequence of Thalassolituus maritimus NBRC 116585.</title>
        <authorList>
            <person name="Miyakawa T."/>
            <person name="Kusuya Y."/>
            <person name="Miura T."/>
        </authorList>
    </citation>
    <scope>NUCLEOTIDE SEQUENCE [LARGE SCALE GENOMIC DNA]</scope>
    <source>
        <strain evidence="2 3">5NW40-0001</strain>
    </source>
</reference>
<feature type="transmembrane region" description="Helical" evidence="1">
    <location>
        <begin position="53"/>
        <end position="70"/>
    </location>
</feature>
<accession>A0ABP9ZWV5</accession>
<keyword evidence="1" id="KW-0812">Transmembrane</keyword>
<protein>
    <submittedName>
        <fullName evidence="2">Uncharacterized protein</fullName>
    </submittedName>
</protein>
<evidence type="ECO:0000256" key="1">
    <source>
        <dbReference type="SAM" id="Phobius"/>
    </source>
</evidence>